<dbReference type="InterPro" id="IPR008927">
    <property type="entry name" value="6-PGluconate_DH-like_C_sf"/>
</dbReference>
<dbReference type="PANTHER" id="PTHR48075:SF5">
    <property type="entry name" value="3-HYDROXYBUTYRYL-COA DEHYDROGENASE"/>
    <property type="match status" value="1"/>
</dbReference>
<feature type="domain" description="3-hydroxyacyl-CoA dehydrogenase C-terminal" evidence="2">
    <location>
        <begin position="200"/>
        <end position="297"/>
    </location>
</feature>
<evidence type="ECO:0000313" key="4">
    <source>
        <dbReference type="EMBL" id="SIS67022.1"/>
    </source>
</evidence>
<keyword evidence="5" id="KW-1185">Reference proteome</keyword>
<dbReference type="Pfam" id="PF00725">
    <property type="entry name" value="3HCDH"/>
    <property type="match status" value="2"/>
</dbReference>
<dbReference type="Gene3D" id="1.10.1040.10">
    <property type="entry name" value="N-(1-d-carboxylethyl)-l-norvaline Dehydrogenase, domain 2"/>
    <property type="match status" value="2"/>
</dbReference>
<feature type="domain" description="3-hydroxyacyl-CoA dehydrogenase C-terminal" evidence="2">
    <location>
        <begin position="425"/>
        <end position="505"/>
    </location>
</feature>
<dbReference type="SUPFAM" id="SSF51735">
    <property type="entry name" value="NAD(P)-binding Rossmann-fold domains"/>
    <property type="match status" value="1"/>
</dbReference>
<dbReference type="InterPro" id="IPR013328">
    <property type="entry name" value="6PGD_dom2"/>
</dbReference>
<dbReference type="RefSeq" id="WP_245821341.1">
    <property type="nucleotide sequence ID" value="NZ_FTOA01000003.1"/>
</dbReference>
<evidence type="ECO:0000256" key="1">
    <source>
        <dbReference type="ARBA" id="ARBA00023002"/>
    </source>
</evidence>
<dbReference type="GO" id="GO:0016616">
    <property type="term" value="F:oxidoreductase activity, acting on the CH-OH group of donors, NAD or NADP as acceptor"/>
    <property type="evidence" value="ECO:0007669"/>
    <property type="project" value="InterPro"/>
</dbReference>
<dbReference type="InterPro" id="IPR036291">
    <property type="entry name" value="NAD(P)-bd_dom_sf"/>
</dbReference>
<dbReference type="EMBL" id="FTOA01000003">
    <property type="protein sequence ID" value="SIS67022.1"/>
    <property type="molecule type" value="Genomic_DNA"/>
</dbReference>
<proteinExistence type="predicted"/>
<gene>
    <name evidence="4" type="ORF">SAMN05421779_10310</name>
</gene>
<dbReference type="FunFam" id="3.40.50.720:FF:000009">
    <property type="entry name" value="Fatty oxidation complex, alpha subunit"/>
    <property type="match status" value="1"/>
</dbReference>
<dbReference type="NCBIfam" id="NF006124">
    <property type="entry name" value="PRK08268.1"/>
    <property type="match status" value="1"/>
</dbReference>
<dbReference type="PANTHER" id="PTHR48075">
    <property type="entry name" value="3-HYDROXYACYL-COA DEHYDROGENASE FAMILY PROTEIN"/>
    <property type="match status" value="1"/>
</dbReference>
<accession>A0A1N7KZF8</accession>
<organism evidence="4 5">
    <name type="scientific">Insolitispirillum peregrinum</name>
    <dbReference type="NCBI Taxonomy" id="80876"/>
    <lineage>
        <taxon>Bacteria</taxon>
        <taxon>Pseudomonadati</taxon>
        <taxon>Pseudomonadota</taxon>
        <taxon>Alphaproteobacteria</taxon>
        <taxon>Rhodospirillales</taxon>
        <taxon>Novispirillaceae</taxon>
        <taxon>Insolitispirillum</taxon>
    </lineage>
</organism>
<evidence type="ECO:0000259" key="3">
    <source>
        <dbReference type="Pfam" id="PF02737"/>
    </source>
</evidence>
<evidence type="ECO:0000313" key="5">
    <source>
        <dbReference type="Proteomes" id="UP000185678"/>
    </source>
</evidence>
<protein>
    <submittedName>
        <fullName evidence="4">3-hydroxyacyl-CoA dehydrogenase</fullName>
    </submittedName>
</protein>
<sequence>MSDLVMQMQAGDTTLGIVGAGIMGRGIAQIAAEAGVTVLLADARPQAAQEARDFVAGMLRRKADKGTLTAEQLEAALARLVVTDAGPDTGYGAFAGCHVVVEAVAERLEIKHAVLAGLEAAVSDDCIVATNTSSLSVTAIAAAARRPGRVAGFHFFNPVPLMRIVEVIGGTVTDDAVVEALITLAGRLGHRPVRATDTPGFLVNHAGRAFGTEAVRIVSEGVASVADVDRVMVEAAGFRMGPFQLLDLTGLDVSHAVMESIYHQYYQEPRYRPGYLTAQRLAAGLLGRKSGEGFYCYPDGVQAMPPEPAVPVAGGVSVWIGAGDPVDREAVRAMVQAAGGALESGDRPSAQAVCVVMPYGDDATSCGLAQGLDPARVVAVDMLFGLRGRRTMMLTPLTDVACRDQIHALLAADGSAVTVIEDSPGFIAQRMVAAIVNVGCEIAQQKVASPDDINTAVELGLGYPHGPLRLGDAVGPQRVLRILEAMQARTGDMRYRPSLWLRRRAGLGVSLATPATPVRAA</sequence>
<dbReference type="GO" id="GO:0006631">
    <property type="term" value="P:fatty acid metabolic process"/>
    <property type="evidence" value="ECO:0007669"/>
    <property type="project" value="InterPro"/>
</dbReference>
<dbReference type="Proteomes" id="UP000185678">
    <property type="component" value="Unassembled WGS sequence"/>
</dbReference>
<dbReference type="STRING" id="80876.SAMN05421779_10310"/>
<name>A0A1N7KZF8_9PROT</name>
<dbReference type="InterPro" id="IPR006176">
    <property type="entry name" value="3-OHacyl-CoA_DH_NAD-bd"/>
</dbReference>
<dbReference type="InterPro" id="IPR006108">
    <property type="entry name" value="3HC_DH_C"/>
</dbReference>
<keyword evidence="1" id="KW-0560">Oxidoreductase</keyword>
<dbReference type="GO" id="GO:0070403">
    <property type="term" value="F:NAD+ binding"/>
    <property type="evidence" value="ECO:0007669"/>
    <property type="project" value="InterPro"/>
</dbReference>
<dbReference type="Pfam" id="PF02737">
    <property type="entry name" value="3HCDH_N"/>
    <property type="match status" value="1"/>
</dbReference>
<feature type="domain" description="3-hydroxyacyl-CoA dehydrogenase NAD binding" evidence="3">
    <location>
        <begin position="15"/>
        <end position="197"/>
    </location>
</feature>
<dbReference type="SUPFAM" id="SSF48179">
    <property type="entry name" value="6-phosphogluconate dehydrogenase C-terminal domain-like"/>
    <property type="match status" value="2"/>
</dbReference>
<reference evidence="4 5" key="1">
    <citation type="submission" date="2017-01" db="EMBL/GenBank/DDBJ databases">
        <authorList>
            <person name="Mah S.A."/>
            <person name="Swanson W.J."/>
            <person name="Moy G.W."/>
            <person name="Vacquier V.D."/>
        </authorList>
    </citation>
    <scope>NUCLEOTIDE SEQUENCE [LARGE SCALE GENOMIC DNA]</scope>
    <source>
        <strain evidence="4 5">DSM 11589</strain>
    </source>
</reference>
<dbReference type="AlphaFoldDB" id="A0A1N7KZF8"/>
<dbReference type="Gene3D" id="3.40.50.720">
    <property type="entry name" value="NAD(P)-binding Rossmann-like Domain"/>
    <property type="match status" value="1"/>
</dbReference>
<evidence type="ECO:0000259" key="2">
    <source>
        <dbReference type="Pfam" id="PF00725"/>
    </source>
</evidence>